<proteinExistence type="predicted"/>
<dbReference type="EMBL" id="SDMP01000014">
    <property type="protein sequence ID" value="RYR11432.1"/>
    <property type="molecule type" value="Genomic_DNA"/>
</dbReference>
<name>A0A444ZB71_ARAHY</name>
<protein>
    <submittedName>
        <fullName evidence="2">Uncharacterized protein</fullName>
    </submittedName>
</protein>
<keyword evidence="3" id="KW-1185">Reference proteome</keyword>
<evidence type="ECO:0000256" key="1">
    <source>
        <dbReference type="SAM" id="MobiDB-lite"/>
    </source>
</evidence>
<dbReference type="AlphaFoldDB" id="A0A444ZB71"/>
<organism evidence="2 3">
    <name type="scientific">Arachis hypogaea</name>
    <name type="common">Peanut</name>
    <dbReference type="NCBI Taxonomy" id="3818"/>
    <lineage>
        <taxon>Eukaryota</taxon>
        <taxon>Viridiplantae</taxon>
        <taxon>Streptophyta</taxon>
        <taxon>Embryophyta</taxon>
        <taxon>Tracheophyta</taxon>
        <taxon>Spermatophyta</taxon>
        <taxon>Magnoliopsida</taxon>
        <taxon>eudicotyledons</taxon>
        <taxon>Gunneridae</taxon>
        <taxon>Pentapetalae</taxon>
        <taxon>rosids</taxon>
        <taxon>fabids</taxon>
        <taxon>Fabales</taxon>
        <taxon>Fabaceae</taxon>
        <taxon>Papilionoideae</taxon>
        <taxon>50 kb inversion clade</taxon>
        <taxon>dalbergioids sensu lato</taxon>
        <taxon>Dalbergieae</taxon>
        <taxon>Pterocarpus clade</taxon>
        <taxon>Arachis</taxon>
    </lineage>
</organism>
<evidence type="ECO:0000313" key="2">
    <source>
        <dbReference type="EMBL" id="RYR11432.1"/>
    </source>
</evidence>
<feature type="region of interest" description="Disordered" evidence="1">
    <location>
        <begin position="1"/>
        <end position="40"/>
    </location>
</feature>
<sequence>MLKKEKKNPGSEVTYPHPHSNSLSLSQAAHHPSSEATHPSPISLSLSLSQFTVTTARSPPDARVSPRLPPSVSARAVRVCCCSSSVVVAACTAAPVVVSARFCLSVSLESRLSHIAGISSFVCRVAGVSTSRGLPWAPLRRRQKQLVGLSLASSPSLGSSLLVVFCFRILAVAESPWTVERCSNSTILSHGSSSPTVAAKAFVLKSPFSATTSTTYMLSLIRFNFTTLSINPCARMVGEFFYRFP</sequence>
<gene>
    <name evidence="2" type="ORF">Ahy_B04g068955</name>
</gene>
<dbReference type="Proteomes" id="UP000289738">
    <property type="component" value="Chromosome B04"/>
</dbReference>
<accession>A0A444ZB71</accession>
<comment type="caution">
    <text evidence="2">The sequence shown here is derived from an EMBL/GenBank/DDBJ whole genome shotgun (WGS) entry which is preliminary data.</text>
</comment>
<evidence type="ECO:0000313" key="3">
    <source>
        <dbReference type="Proteomes" id="UP000289738"/>
    </source>
</evidence>
<reference evidence="2 3" key="1">
    <citation type="submission" date="2019-01" db="EMBL/GenBank/DDBJ databases">
        <title>Sequencing of cultivated peanut Arachis hypogaea provides insights into genome evolution and oil improvement.</title>
        <authorList>
            <person name="Chen X."/>
        </authorList>
    </citation>
    <scope>NUCLEOTIDE SEQUENCE [LARGE SCALE GENOMIC DNA]</scope>
    <source>
        <strain evidence="3">cv. Fuhuasheng</strain>
        <tissue evidence="2">Leaves</tissue>
    </source>
</reference>